<reference evidence="3" key="1">
    <citation type="journal article" date="2012" name="Proc. Natl. Acad. Sci. U.S.A.">
        <title>Genome sequence of the button mushroom Agaricus bisporus reveals mechanisms governing adaptation to a humic-rich ecological niche.</title>
        <authorList>
            <person name="Morin E."/>
            <person name="Kohler A."/>
            <person name="Baker A.R."/>
            <person name="Foulongne-Oriol M."/>
            <person name="Lombard V."/>
            <person name="Nagy L.G."/>
            <person name="Ohm R.A."/>
            <person name="Patyshakuliyeva A."/>
            <person name="Brun A."/>
            <person name="Aerts A.L."/>
            <person name="Bailey A.M."/>
            <person name="Billette C."/>
            <person name="Coutinho P.M."/>
            <person name="Deakin G."/>
            <person name="Doddapaneni H."/>
            <person name="Floudas D."/>
            <person name="Grimwood J."/>
            <person name="Hilden K."/>
            <person name="Kuees U."/>
            <person name="LaButti K.M."/>
            <person name="Lapidus A."/>
            <person name="Lindquist E.A."/>
            <person name="Lucas S.M."/>
            <person name="Murat C."/>
            <person name="Riley R.W."/>
            <person name="Salamov A.A."/>
            <person name="Schmutz J."/>
            <person name="Subramanian V."/>
            <person name="Woesten H.A.B."/>
            <person name="Xu J."/>
            <person name="Eastwood D.C."/>
            <person name="Foster G.D."/>
            <person name="Sonnenberg A.S."/>
            <person name="Cullen D."/>
            <person name="de Vries R.P."/>
            <person name="Lundell T."/>
            <person name="Hibbett D.S."/>
            <person name="Henrissat B."/>
            <person name="Burton K.S."/>
            <person name="Kerrigan R.W."/>
            <person name="Challen M.P."/>
            <person name="Grigoriev I.V."/>
            <person name="Martin F."/>
        </authorList>
    </citation>
    <scope>NUCLEOTIDE SEQUENCE [LARGE SCALE GENOMIC DNA]</scope>
    <source>
        <strain evidence="3">JB137-S8 / ATCC MYA-4627 / FGSC 10392</strain>
    </source>
</reference>
<evidence type="ECO:0000256" key="1">
    <source>
        <dbReference type="SAM" id="MobiDB-lite"/>
    </source>
</evidence>
<protein>
    <submittedName>
        <fullName evidence="2">Uncharacterized protein</fullName>
    </submittedName>
</protein>
<dbReference type="KEGG" id="abp:AGABI1DRAFT134133"/>
<dbReference type="AlphaFoldDB" id="K5WT73"/>
<dbReference type="InParanoid" id="K5WT73"/>
<dbReference type="RefSeq" id="XP_007335599.1">
    <property type="nucleotide sequence ID" value="XM_007335537.1"/>
</dbReference>
<feature type="region of interest" description="Disordered" evidence="1">
    <location>
        <begin position="67"/>
        <end position="138"/>
    </location>
</feature>
<organism evidence="2 3">
    <name type="scientific">Agaricus bisporus var. burnettii (strain JB137-S8 / ATCC MYA-4627 / FGSC 10392)</name>
    <name type="common">White button mushroom</name>
    <dbReference type="NCBI Taxonomy" id="597362"/>
    <lineage>
        <taxon>Eukaryota</taxon>
        <taxon>Fungi</taxon>
        <taxon>Dikarya</taxon>
        <taxon>Basidiomycota</taxon>
        <taxon>Agaricomycotina</taxon>
        <taxon>Agaricomycetes</taxon>
        <taxon>Agaricomycetidae</taxon>
        <taxon>Agaricales</taxon>
        <taxon>Agaricineae</taxon>
        <taxon>Agaricaceae</taxon>
        <taxon>Agaricus</taxon>
    </lineage>
</organism>
<accession>K5WT73</accession>
<sequence length="138" mass="14989">MTRYQEKKKTYPARRGNWRLSQSLSNRFCQNGHEVSVAEWLRLVLPAALQLTQDLVSGSRLEWVQVMTPPHAPSAQSGAGPGSRASDLTVATADDDRLVDEGAGRSARDGIMNVDPRDTSVTMGRCPHEADGVLEDGG</sequence>
<proteinExistence type="predicted"/>
<dbReference type="GeneID" id="18828163"/>
<gene>
    <name evidence="2" type="ORF">AGABI1DRAFT_134133</name>
</gene>
<keyword evidence="3" id="KW-1185">Reference proteome</keyword>
<dbReference type="EMBL" id="JH972095">
    <property type="protein sequence ID" value="EKM73762.1"/>
    <property type="molecule type" value="Genomic_DNA"/>
</dbReference>
<dbReference type="Proteomes" id="UP000008493">
    <property type="component" value="Unassembled WGS sequence"/>
</dbReference>
<evidence type="ECO:0000313" key="3">
    <source>
        <dbReference type="Proteomes" id="UP000008493"/>
    </source>
</evidence>
<name>K5WT73_AGABU</name>
<evidence type="ECO:0000313" key="2">
    <source>
        <dbReference type="EMBL" id="EKM73762.1"/>
    </source>
</evidence>
<feature type="compositionally biased region" description="Basic and acidic residues" evidence="1">
    <location>
        <begin position="94"/>
        <end position="108"/>
    </location>
</feature>
<dbReference type="HOGENOM" id="CLU_1854626_0_0_1"/>